<evidence type="ECO:0000256" key="1">
    <source>
        <dbReference type="SAM" id="MobiDB-lite"/>
    </source>
</evidence>
<organism evidence="2 3">
    <name type="scientific">Asparagus officinalis</name>
    <name type="common">Garden asparagus</name>
    <dbReference type="NCBI Taxonomy" id="4686"/>
    <lineage>
        <taxon>Eukaryota</taxon>
        <taxon>Viridiplantae</taxon>
        <taxon>Streptophyta</taxon>
        <taxon>Embryophyta</taxon>
        <taxon>Tracheophyta</taxon>
        <taxon>Spermatophyta</taxon>
        <taxon>Magnoliopsida</taxon>
        <taxon>Liliopsida</taxon>
        <taxon>Asparagales</taxon>
        <taxon>Asparagaceae</taxon>
        <taxon>Asparagoideae</taxon>
        <taxon>Asparagus</taxon>
    </lineage>
</organism>
<protein>
    <submittedName>
        <fullName evidence="2">Uncharacterized protein</fullName>
    </submittedName>
</protein>
<dbReference type="EMBL" id="CM007381">
    <property type="protein sequence ID" value="ONK78977.1"/>
    <property type="molecule type" value="Genomic_DNA"/>
</dbReference>
<feature type="compositionally biased region" description="Basic and acidic residues" evidence="1">
    <location>
        <begin position="15"/>
        <end position="33"/>
    </location>
</feature>
<dbReference type="Proteomes" id="UP000243459">
    <property type="component" value="Chromosome 1"/>
</dbReference>
<accession>A0A5P1FNG4</accession>
<dbReference type="Gramene" id="ONK78977">
    <property type="protein sequence ID" value="ONK78977"/>
    <property type="gene ID" value="A4U43_C01F1610"/>
</dbReference>
<evidence type="ECO:0000313" key="3">
    <source>
        <dbReference type="Proteomes" id="UP000243459"/>
    </source>
</evidence>
<reference evidence="3" key="1">
    <citation type="journal article" date="2017" name="Nat. Commun.">
        <title>The asparagus genome sheds light on the origin and evolution of a young Y chromosome.</title>
        <authorList>
            <person name="Harkess A."/>
            <person name="Zhou J."/>
            <person name="Xu C."/>
            <person name="Bowers J.E."/>
            <person name="Van der Hulst R."/>
            <person name="Ayyampalayam S."/>
            <person name="Mercati F."/>
            <person name="Riccardi P."/>
            <person name="McKain M.R."/>
            <person name="Kakrana A."/>
            <person name="Tang H."/>
            <person name="Ray J."/>
            <person name="Groenendijk J."/>
            <person name="Arikit S."/>
            <person name="Mathioni S.M."/>
            <person name="Nakano M."/>
            <person name="Shan H."/>
            <person name="Telgmann-Rauber A."/>
            <person name="Kanno A."/>
            <person name="Yue Z."/>
            <person name="Chen H."/>
            <person name="Li W."/>
            <person name="Chen Y."/>
            <person name="Xu X."/>
            <person name="Zhang Y."/>
            <person name="Luo S."/>
            <person name="Chen H."/>
            <person name="Gao J."/>
            <person name="Mao Z."/>
            <person name="Pires J.C."/>
            <person name="Luo M."/>
            <person name="Kudrna D."/>
            <person name="Wing R.A."/>
            <person name="Meyers B.C."/>
            <person name="Yi K."/>
            <person name="Kong H."/>
            <person name="Lavrijsen P."/>
            <person name="Sunseri F."/>
            <person name="Falavigna A."/>
            <person name="Ye Y."/>
            <person name="Leebens-Mack J.H."/>
            <person name="Chen G."/>
        </authorList>
    </citation>
    <scope>NUCLEOTIDE SEQUENCE [LARGE SCALE GENOMIC DNA]</scope>
    <source>
        <strain evidence="3">cv. DH0086</strain>
    </source>
</reference>
<proteinExistence type="predicted"/>
<name>A0A5P1FNG4_ASPOF</name>
<keyword evidence="3" id="KW-1185">Reference proteome</keyword>
<evidence type="ECO:0000313" key="2">
    <source>
        <dbReference type="EMBL" id="ONK78977.1"/>
    </source>
</evidence>
<feature type="region of interest" description="Disordered" evidence="1">
    <location>
        <begin position="1"/>
        <end position="33"/>
    </location>
</feature>
<sequence>MVGDSKDEVGDERDEPTREKKEERPLRVRARHDAGLVDAQATGETTGKVAELVVGREGQRPREDDFVEERIAPATEDAVPLLKDLDLIFRSAETLIKSEPVQMFWQLAAQATSQKPDTDILRIAIKPHF</sequence>
<dbReference type="AlphaFoldDB" id="A0A5P1FNG4"/>
<gene>
    <name evidence="2" type="ORF">A4U43_C01F1610</name>
</gene>